<dbReference type="PANTHER" id="PTHR47429">
    <property type="entry name" value="PROTEIN TWIN LOV 1"/>
    <property type="match status" value="1"/>
</dbReference>
<dbReference type="InterPro" id="IPR035965">
    <property type="entry name" value="PAS-like_dom_sf"/>
</dbReference>
<keyword evidence="2" id="KW-0288">FMN</keyword>
<evidence type="ECO:0000259" key="4">
    <source>
        <dbReference type="Pfam" id="PF13426"/>
    </source>
</evidence>
<dbReference type="NCBIfam" id="TIGR00229">
    <property type="entry name" value="sensory_box"/>
    <property type="match status" value="1"/>
</dbReference>
<sequence>MRSAFDPSASLPQGLTGLFERSNVSLTIADFTRPDCPLVGANAAFFEMSGYGADEVIGHNCRFLQPEGGAGPVRARMRRFLKQPDALDGKFLIPNVTKGGEPFLNLVYMAKLQRHGETRLVLGSQFRVGRQIENESDLYDRALHEDLRQLNLLTSENNWVVLGSLDALASSHSIIARIQYE</sequence>
<keyword evidence="6" id="KW-1185">Reference proteome</keyword>
<evidence type="ECO:0000313" key="6">
    <source>
        <dbReference type="Proteomes" id="UP000783253"/>
    </source>
</evidence>
<gene>
    <name evidence="5" type="ORF">K3152_06480</name>
</gene>
<dbReference type="SUPFAM" id="SSF55785">
    <property type="entry name" value="PYP-like sensor domain (PAS domain)"/>
    <property type="match status" value="1"/>
</dbReference>
<dbReference type="RefSeq" id="WP_221573303.1">
    <property type="nucleotide sequence ID" value="NZ_JAIGNK010000002.1"/>
</dbReference>
<feature type="domain" description="PAS" evidence="4">
    <location>
        <begin position="32"/>
        <end position="119"/>
    </location>
</feature>
<dbReference type="Gene3D" id="3.30.450.20">
    <property type="entry name" value="PAS domain"/>
    <property type="match status" value="1"/>
</dbReference>
<dbReference type="InterPro" id="IPR000014">
    <property type="entry name" value="PAS"/>
</dbReference>
<organism evidence="5 6">
    <name type="scientific">Qipengyuania polymorpha</name>
    <dbReference type="NCBI Taxonomy" id="2867234"/>
    <lineage>
        <taxon>Bacteria</taxon>
        <taxon>Pseudomonadati</taxon>
        <taxon>Pseudomonadota</taxon>
        <taxon>Alphaproteobacteria</taxon>
        <taxon>Sphingomonadales</taxon>
        <taxon>Erythrobacteraceae</taxon>
        <taxon>Qipengyuania</taxon>
    </lineage>
</organism>
<dbReference type="Pfam" id="PF13426">
    <property type="entry name" value="PAS_9"/>
    <property type="match status" value="1"/>
</dbReference>
<dbReference type="Proteomes" id="UP000783253">
    <property type="component" value="Unassembled WGS sequence"/>
</dbReference>
<protein>
    <submittedName>
        <fullName evidence="5">PAS domain-containing protein</fullName>
    </submittedName>
</protein>
<evidence type="ECO:0000256" key="2">
    <source>
        <dbReference type="ARBA" id="ARBA00022643"/>
    </source>
</evidence>
<comment type="caution">
    <text evidence="5">The sequence shown here is derived from an EMBL/GenBank/DDBJ whole genome shotgun (WGS) entry which is preliminary data.</text>
</comment>
<dbReference type="EMBL" id="JAIGNK010000002">
    <property type="protein sequence ID" value="MBX7457886.1"/>
    <property type="molecule type" value="Genomic_DNA"/>
</dbReference>
<reference evidence="5 6" key="1">
    <citation type="submission" date="2021-08" db="EMBL/GenBank/DDBJ databases">
        <title>Comparative Genomics Analysis of the Genus Qipengyuania Reveals Extensive Genetic Diversity and Metabolic Versatility, Including the Description of Fifteen Novel Species.</title>
        <authorList>
            <person name="Liu Y."/>
        </authorList>
    </citation>
    <scope>NUCLEOTIDE SEQUENCE [LARGE SCALE GENOMIC DNA]</scope>
    <source>
        <strain evidence="5 6">1NDH17</strain>
    </source>
</reference>
<proteinExistence type="predicted"/>
<keyword evidence="3" id="KW-0157">Chromophore</keyword>
<evidence type="ECO:0000313" key="5">
    <source>
        <dbReference type="EMBL" id="MBX7457886.1"/>
    </source>
</evidence>
<evidence type="ECO:0000256" key="3">
    <source>
        <dbReference type="ARBA" id="ARBA00022991"/>
    </source>
</evidence>
<accession>A0ABS7J0A5</accession>
<keyword evidence="1" id="KW-0285">Flavoprotein</keyword>
<dbReference type="PANTHER" id="PTHR47429:SF8">
    <property type="entry name" value="PHOTOTROPIN-1-LIKE"/>
    <property type="match status" value="1"/>
</dbReference>
<evidence type="ECO:0000256" key="1">
    <source>
        <dbReference type="ARBA" id="ARBA00022630"/>
    </source>
</evidence>
<name>A0ABS7J0A5_9SPHN</name>